<feature type="compositionally biased region" description="Basic and acidic residues" evidence="1">
    <location>
        <begin position="38"/>
        <end position="57"/>
    </location>
</feature>
<dbReference type="Proteomes" id="UP000693946">
    <property type="component" value="Linkage Group LG1"/>
</dbReference>
<feature type="region of interest" description="Disordered" evidence="1">
    <location>
        <begin position="1"/>
        <end position="80"/>
    </location>
</feature>
<keyword evidence="3" id="KW-1185">Reference proteome</keyword>
<reference evidence="2 3" key="1">
    <citation type="journal article" date="2021" name="Sci. Rep.">
        <title>Chromosome anchoring in Senegalese sole (Solea senegalensis) reveals sex-associated markers and genome rearrangements in flatfish.</title>
        <authorList>
            <person name="Guerrero-Cozar I."/>
            <person name="Gomez-Garrido J."/>
            <person name="Berbel C."/>
            <person name="Martinez-Blanch J.F."/>
            <person name="Alioto T."/>
            <person name="Claros M.G."/>
            <person name="Gagnaire P.A."/>
            <person name="Manchado M."/>
        </authorList>
    </citation>
    <scope>NUCLEOTIDE SEQUENCE [LARGE SCALE GENOMIC DNA]</scope>
    <source>
        <strain evidence="2">Sse05_10M</strain>
    </source>
</reference>
<evidence type="ECO:0000313" key="3">
    <source>
        <dbReference type="Proteomes" id="UP000693946"/>
    </source>
</evidence>
<name>A0AAV6T4M7_SOLSE</name>
<accession>A0AAV6T4M7</accession>
<gene>
    <name evidence="2" type="ORF">JOB18_006602</name>
</gene>
<dbReference type="AlphaFoldDB" id="A0AAV6T4M7"/>
<proteinExistence type="predicted"/>
<evidence type="ECO:0000256" key="1">
    <source>
        <dbReference type="SAM" id="MobiDB-lite"/>
    </source>
</evidence>
<comment type="caution">
    <text evidence="2">The sequence shown here is derived from an EMBL/GenBank/DDBJ whole genome shotgun (WGS) entry which is preliminary data.</text>
</comment>
<protein>
    <submittedName>
        <fullName evidence="2">Uncharacterized protein</fullName>
    </submittedName>
</protein>
<sequence>MQSVRVAPVGRSPSARTRGEEEEEWGSFWGPLLKKRRGEQSRAEERGEDRTREDRRGAGAPGVDLKFTLSSRHPYSGTAHHYAKMTGDAFPRTTDR</sequence>
<dbReference type="EMBL" id="JAGKHQ010000001">
    <property type="protein sequence ID" value="KAG7524073.1"/>
    <property type="molecule type" value="Genomic_DNA"/>
</dbReference>
<organism evidence="2 3">
    <name type="scientific">Solea senegalensis</name>
    <name type="common">Senegalese sole</name>
    <dbReference type="NCBI Taxonomy" id="28829"/>
    <lineage>
        <taxon>Eukaryota</taxon>
        <taxon>Metazoa</taxon>
        <taxon>Chordata</taxon>
        <taxon>Craniata</taxon>
        <taxon>Vertebrata</taxon>
        <taxon>Euteleostomi</taxon>
        <taxon>Actinopterygii</taxon>
        <taxon>Neopterygii</taxon>
        <taxon>Teleostei</taxon>
        <taxon>Neoteleostei</taxon>
        <taxon>Acanthomorphata</taxon>
        <taxon>Carangaria</taxon>
        <taxon>Pleuronectiformes</taxon>
        <taxon>Pleuronectoidei</taxon>
        <taxon>Soleidae</taxon>
        <taxon>Solea</taxon>
    </lineage>
</organism>
<evidence type="ECO:0000313" key="2">
    <source>
        <dbReference type="EMBL" id="KAG7524073.1"/>
    </source>
</evidence>